<proteinExistence type="predicted"/>
<accession>A0A8J6BFB4</accession>
<keyword evidence="3" id="KW-1185">Reference proteome</keyword>
<reference evidence="2" key="2">
    <citation type="submission" date="2021-02" db="EMBL/GenBank/DDBJ databases">
        <authorList>
            <person name="Kimball J.A."/>
            <person name="Haas M.W."/>
            <person name="Macchietto M."/>
            <person name="Kono T."/>
            <person name="Duquette J."/>
            <person name="Shao M."/>
        </authorList>
    </citation>
    <scope>NUCLEOTIDE SEQUENCE</scope>
    <source>
        <tissue evidence="2">Fresh leaf tissue</tissue>
    </source>
</reference>
<sequence>MFEWKAEKCQKMSFCSATCPRPPLPPSRRALRPNRRASSRTLRPSRRALLPYLPLRPLPKPPLVRHPSGVAPPLVRHLLPSSARTSAVGCSNHHHLRRRLLPRSFLHHGVVVRLRRPRAGPEDPILVVTVAYNKDPSPVKVNLGVGAYRTREAAGVGCGQACRADTDQQPRSVQIPGSTCL</sequence>
<dbReference type="Proteomes" id="UP000729402">
    <property type="component" value="Unassembled WGS sequence"/>
</dbReference>
<comment type="caution">
    <text evidence="2">The sequence shown here is derived from an EMBL/GenBank/DDBJ whole genome shotgun (WGS) entry which is preliminary data.</text>
</comment>
<evidence type="ECO:0000313" key="3">
    <source>
        <dbReference type="Proteomes" id="UP000729402"/>
    </source>
</evidence>
<protein>
    <recommendedName>
        <fullName evidence="4">Aspartate transaminase</fullName>
    </recommendedName>
</protein>
<feature type="region of interest" description="Disordered" evidence="1">
    <location>
        <begin position="24"/>
        <end position="43"/>
    </location>
</feature>
<evidence type="ECO:0000313" key="2">
    <source>
        <dbReference type="EMBL" id="KAG8084206.1"/>
    </source>
</evidence>
<evidence type="ECO:0008006" key="4">
    <source>
        <dbReference type="Google" id="ProtNLM"/>
    </source>
</evidence>
<feature type="compositionally biased region" description="Basic residues" evidence="1">
    <location>
        <begin position="29"/>
        <end position="43"/>
    </location>
</feature>
<dbReference type="EMBL" id="JAAALK010000082">
    <property type="protein sequence ID" value="KAG8084206.1"/>
    <property type="molecule type" value="Genomic_DNA"/>
</dbReference>
<reference evidence="2" key="1">
    <citation type="journal article" date="2021" name="bioRxiv">
        <title>Whole Genome Assembly and Annotation of Northern Wild Rice, Zizania palustris L., Supports a Whole Genome Duplication in the Zizania Genus.</title>
        <authorList>
            <person name="Haas M."/>
            <person name="Kono T."/>
            <person name="Macchietto M."/>
            <person name="Millas R."/>
            <person name="McGilp L."/>
            <person name="Shao M."/>
            <person name="Duquette J."/>
            <person name="Hirsch C.N."/>
            <person name="Kimball J."/>
        </authorList>
    </citation>
    <scope>NUCLEOTIDE SEQUENCE</scope>
    <source>
        <tissue evidence="2">Fresh leaf tissue</tissue>
    </source>
</reference>
<gene>
    <name evidence="2" type="ORF">GUJ93_ZPchr0010g7633</name>
</gene>
<dbReference type="AlphaFoldDB" id="A0A8J6BFB4"/>
<organism evidence="2 3">
    <name type="scientific">Zizania palustris</name>
    <name type="common">Northern wild rice</name>
    <dbReference type="NCBI Taxonomy" id="103762"/>
    <lineage>
        <taxon>Eukaryota</taxon>
        <taxon>Viridiplantae</taxon>
        <taxon>Streptophyta</taxon>
        <taxon>Embryophyta</taxon>
        <taxon>Tracheophyta</taxon>
        <taxon>Spermatophyta</taxon>
        <taxon>Magnoliopsida</taxon>
        <taxon>Liliopsida</taxon>
        <taxon>Poales</taxon>
        <taxon>Poaceae</taxon>
        <taxon>BOP clade</taxon>
        <taxon>Oryzoideae</taxon>
        <taxon>Oryzeae</taxon>
        <taxon>Zizaniinae</taxon>
        <taxon>Zizania</taxon>
    </lineage>
</organism>
<name>A0A8J6BFB4_ZIZPA</name>
<evidence type="ECO:0000256" key="1">
    <source>
        <dbReference type="SAM" id="MobiDB-lite"/>
    </source>
</evidence>
<dbReference type="OrthoDB" id="1678695at2759"/>